<dbReference type="InterPro" id="IPR011757">
    <property type="entry name" value="Lytic_transglycosylase_MltB"/>
</dbReference>
<proteinExistence type="predicted"/>
<dbReference type="SUPFAM" id="SSF53955">
    <property type="entry name" value="Lysozyme-like"/>
    <property type="match status" value="1"/>
</dbReference>
<gene>
    <name evidence="4" type="primary">mltB</name>
    <name evidence="4" type="ORF">DTO96_100461</name>
</gene>
<evidence type="ECO:0000313" key="4">
    <source>
        <dbReference type="EMBL" id="AXF84751.1"/>
    </source>
</evidence>
<sequence>MNSTLKKTALALLMTTAFSGCATAQNNNGSNKTATAAAASELKGVNNYAVRSDVKAFVKMMNEKYGYSQDELLKSFANAEKMDTVLNQLERDKPNPNFKKNWEAYRKRYIEPVRIKAGVNFWNKNASILARAAQQYGVPEHILVGIIGVETIYGQYMGDTNVFDVLTTVAFDYPRRGDEYKKFLEEYIVLTKTNKMPLRSVAGSYAGAIGIPQFMPDSWRDYGVDFDGDGKVDLRNSTADAIGSVANFLKQKGGWVPNQDVVYAVKFDNDEPKIKELLAKPVEPSLTYRQIKDFGVSSPENIRSDIKLSLIDLPNGDKATSYVLGSRNFYAITRYNKSYMYAMSVYDLGSAVAKARLK</sequence>
<keyword evidence="4" id="KW-0456">Lyase</keyword>
<dbReference type="EMBL" id="CP031124">
    <property type="protein sequence ID" value="AXF84751.1"/>
    <property type="molecule type" value="Genomic_DNA"/>
</dbReference>
<evidence type="ECO:0000256" key="1">
    <source>
        <dbReference type="PIRSR" id="PIRSR611757-1"/>
    </source>
</evidence>
<organism evidence="4 5">
    <name type="scientific">Ephemeroptericola cinctiostellae</name>
    <dbReference type="NCBI Taxonomy" id="2268024"/>
    <lineage>
        <taxon>Bacteria</taxon>
        <taxon>Pseudomonadati</taxon>
        <taxon>Pseudomonadota</taxon>
        <taxon>Betaproteobacteria</taxon>
        <taxon>Burkholderiales</taxon>
        <taxon>Burkholderiaceae</taxon>
        <taxon>Ephemeroptericola</taxon>
    </lineage>
</organism>
<dbReference type="CDD" id="cd13399">
    <property type="entry name" value="Slt35-like"/>
    <property type="match status" value="1"/>
</dbReference>
<dbReference type="PANTHER" id="PTHR30163:SF9">
    <property type="entry name" value="MEMBRANE-BOUND LYTIC MUREIN TRANSGLYCOSYLASE B"/>
    <property type="match status" value="1"/>
</dbReference>
<evidence type="ECO:0000256" key="2">
    <source>
        <dbReference type="SAM" id="SignalP"/>
    </source>
</evidence>
<keyword evidence="2" id="KW-0732">Signal</keyword>
<dbReference type="AlphaFoldDB" id="A0A345D8R3"/>
<dbReference type="PROSITE" id="PS51257">
    <property type="entry name" value="PROKAR_LIPOPROTEIN"/>
    <property type="match status" value="1"/>
</dbReference>
<dbReference type="Pfam" id="PF13406">
    <property type="entry name" value="SLT_2"/>
    <property type="match status" value="1"/>
</dbReference>
<dbReference type="InterPro" id="IPR023346">
    <property type="entry name" value="Lysozyme-like_dom_sf"/>
</dbReference>
<dbReference type="GO" id="GO:0008933">
    <property type="term" value="F:peptidoglycan lytic transglycosylase activity"/>
    <property type="evidence" value="ECO:0007669"/>
    <property type="project" value="TreeGrafter"/>
</dbReference>
<protein>
    <submittedName>
        <fullName evidence="4">Membrane-bound lytic murein transglycosylase B</fullName>
        <ecNumber evidence="4">4.2.2.-</ecNumber>
    </submittedName>
</protein>
<feature type="domain" description="Transglycosylase SLT" evidence="3">
    <location>
        <begin position="51"/>
        <end position="349"/>
    </location>
</feature>
<dbReference type="NCBIfam" id="TIGR02282">
    <property type="entry name" value="MltB"/>
    <property type="match status" value="1"/>
</dbReference>
<accession>A0A345D8R3</accession>
<keyword evidence="5" id="KW-1185">Reference proteome</keyword>
<dbReference type="Proteomes" id="UP000252182">
    <property type="component" value="Chromosome"/>
</dbReference>
<dbReference type="GO" id="GO:0009253">
    <property type="term" value="P:peptidoglycan catabolic process"/>
    <property type="evidence" value="ECO:0007669"/>
    <property type="project" value="TreeGrafter"/>
</dbReference>
<evidence type="ECO:0000313" key="5">
    <source>
        <dbReference type="Proteomes" id="UP000252182"/>
    </source>
</evidence>
<dbReference type="EC" id="4.2.2.-" evidence="4"/>
<evidence type="ECO:0000259" key="3">
    <source>
        <dbReference type="Pfam" id="PF13406"/>
    </source>
</evidence>
<dbReference type="Gene3D" id="1.10.530.10">
    <property type="match status" value="1"/>
</dbReference>
<feature type="active site" evidence="1">
    <location>
        <position position="150"/>
    </location>
</feature>
<dbReference type="RefSeq" id="WP_114562021.1">
    <property type="nucleotide sequence ID" value="NZ_CP031124.1"/>
</dbReference>
<dbReference type="Gene3D" id="1.10.8.350">
    <property type="entry name" value="Bacterial muramidase"/>
    <property type="match status" value="1"/>
</dbReference>
<name>A0A345D8R3_9BURK</name>
<feature type="chain" id="PRO_5016830802" evidence="2">
    <location>
        <begin position="25"/>
        <end position="358"/>
    </location>
</feature>
<dbReference type="InterPro" id="IPR031304">
    <property type="entry name" value="SLT_2"/>
</dbReference>
<reference evidence="5" key="1">
    <citation type="submission" date="2018-07" db="EMBL/GenBank/DDBJ databases">
        <authorList>
            <person name="Kim H."/>
        </authorList>
    </citation>
    <scope>NUCLEOTIDE SEQUENCE [LARGE SCALE GENOMIC DNA]</scope>
    <source>
        <strain evidence="5">F02</strain>
    </source>
</reference>
<dbReference type="KEGG" id="hyf:DTO96_100461"/>
<dbReference type="InterPro" id="IPR043426">
    <property type="entry name" value="MltB-like"/>
</dbReference>
<dbReference type="PANTHER" id="PTHR30163">
    <property type="entry name" value="MEMBRANE-BOUND LYTIC MUREIN TRANSGLYCOSYLASE B"/>
    <property type="match status" value="1"/>
</dbReference>
<feature type="signal peptide" evidence="2">
    <location>
        <begin position="1"/>
        <end position="24"/>
    </location>
</feature>
<dbReference type="OrthoDB" id="9772911at2"/>